<dbReference type="Pfam" id="PF00111">
    <property type="entry name" value="Fer2"/>
    <property type="match status" value="1"/>
</dbReference>
<feature type="domain" description="2Fe-2S ferredoxin-type" evidence="1">
    <location>
        <begin position="4"/>
        <end position="97"/>
    </location>
</feature>
<accession>A0A7Z2W135</accession>
<proteinExistence type="predicted"/>
<dbReference type="Gene3D" id="3.10.20.30">
    <property type="match status" value="1"/>
</dbReference>
<dbReference type="SUPFAM" id="SSF54292">
    <property type="entry name" value="2Fe-2S ferredoxin-like"/>
    <property type="match status" value="1"/>
</dbReference>
<dbReference type="AlphaFoldDB" id="A0A7Z2W135"/>
<dbReference type="PROSITE" id="PS51085">
    <property type="entry name" value="2FE2S_FER_2"/>
    <property type="match status" value="1"/>
</dbReference>
<protein>
    <submittedName>
        <fullName evidence="2">2Fe-2S iron-sulfur cluster binding domain-containing protein</fullName>
    </submittedName>
</protein>
<evidence type="ECO:0000313" key="3">
    <source>
        <dbReference type="Proteomes" id="UP000502415"/>
    </source>
</evidence>
<dbReference type="Proteomes" id="UP000502415">
    <property type="component" value="Chromosome"/>
</dbReference>
<evidence type="ECO:0000259" key="1">
    <source>
        <dbReference type="PROSITE" id="PS51085"/>
    </source>
</evidence>
<dbReference type="CDD" id="cd00207">
    <property type="entry name" value="fer2"/>
    <property type="match status" value="1"/>
</dbReference>
<dbReference type="EMBL" id="CP051685">
    <property type="protein sequence ID" value="QJE02929.1"/>
    <property type="molecule type" value="Genomic_DNA"/>
</dbReference>
<evidence type="ECO:0000313" key="2">
    <source>
        <dbReference type="EMBL" id="QJE02929.1"/>
    </source>
</evidence>
<name>A0A7Z2W135_9BURK</name>
<dbReference type="KEGG" id="mfy:HH212_25475"/>
<dbReference type="InterPro" id="IPR036010">
    <property type="entry name" value="2Fe-2S_ferredoxin-like_sf"/>
</dbReference>
<dbReference type="InterPro" id="IPR001041">
    <property type="entry name" value="2Fe-2S_ferredoxin-type"/>
</dbReference>
<sequence>MSTPIITLRPSGWTFAAQDGETLLRAAERAGIELASSCRNGTCRACICRLAPDSRGAAVRYLVDWPGLSVDEKRDGYLLPCVAVAEEDVAIEQRLARRMPA</sequence>
<dbReference type="GO" id="GO:0051536">
    <property type="term" value="F:iron-sulfur cluster binding"/>
    <property type="evidence" value="ECO:0007669"/>
    <property type="project" value="InterPro"/>
</dbReference>
<dbReference type="RefSeq" id="WP_170205010.1">
    <property type="nucleotide sequence ID" value="NZ_CP051685.1"/>
</dbReference>
<dbReference type="InterPro" id="IPR012675">
    <property type="entry name" value="Beta-grasp_dom_sf"/>
</dbReference>
<reference evidence="2 3" key="1">
    <citation type="submission" date="2020-04" db="EMBL/GenBank/DDBJ databases">
        <title>Genome sequencing of novel species.</title>
        <authorList>
            <person name="Heo J."/>
            <person name="Kim S.-J."/>
            <person name="Kim J.-S."/>
            <person name="Hong S.-B."/>
            <person name="Kwon S.-W."/>
        </authorList>
    </citation>
    <scope>NUCLEOTIDE SEQUENCE [LARGE SCALE GENOMIC DNA]</scope>
    <source>
        <strain evidence="2 3">GN2-R2</strain>
    </source>
</reference>
<keyword evidence="3" id="KW-1185">Reference proteome</keyword>
<organism evidence="2 3">
    <name type="scientific">Massilia forsythiae</name>
    <dbReference type="NCBI Taxonomy" id="2728020"/>
    <lineage>
        <taxon>Bacteria</taxon>
        <taxon>Pseudomonadati</taxon>
        <taxon>Pseudomonadota</taxon>
        <taxon>Betaproteobacteria</taxon>
        <taxon>Burkholderiales</taxon>
        <taxon>Oxalobacteraceae</taxon>
        <taxon>Telluria group</taxon>
        <taxon>Massilia</taxon>
    </lineage>
</organism>
<gene>
    <name evidence="2" type="ORF">HH212_25475</name>
</gene>